<dbReference type="Proteomes" id="UP000054266">
    <property type="component" value="Unassembled WGS sequence"/>
</dbReference>
<organism evidence="2 3">
    <name type="scientific">Phialophora macrospora</name>
    <dbReference type="NCBI Taxonomy" id="1851006"/>
    <lineage>
        <taxon>Eukaryota</taxon>
        <taxon>Fungi</taxon>
        <taxon>Dikarya</taxon>
        <taxon>Ascomycota</taxon>
        <taxon>Pezizomycotina</taxon>
        <taxon>Eurotiomycetes</taxon>
        <taxon>Chaetothyriomycetidae</taxon>
        <taxon>Chaetothyriales</taxon>
        <taxon>Herpotrichiellaceae</taxon>
        <taxon>Phialophora</taxon>
    </lineage>
</organism>
<sequence length="341" mass="38332">MTHRLAISTISLGWHPTHTLERKLQAASSAGFEGIELFITDLDAYASQHKLSRIDAASQIQALCSTNGLTILSIASFDNFEGHPTKSLAQRLDEAREWTALAHALGTHTIQIPSNDDPDAVGDEEVIVGDLQALADLGLQLDPDRPVRFAYEALGWGTHVADWEESLRVVDLVDRPNFGLCLDSYHVLGRLWADPRARSGRRPGGDATLRASLERFVGWCRAGDDEERERARNKIFYIQLSDAERMRPPILPGHEAYSAEKDGVHSWCTYGRLFPLEHDKGAYLPVERVAEAWLRDSGWDGAGWVSMEVFHRDMKREESRPEQWAARGKASWEKLQQRLLS</sequence>
<gene>
    <name evidence="2" type="ORF">PV04_04447</name>
</gene>
<protein>
    <recommendedName>
        <fullName evidence="1">Xylose isomerase-like TIM barrel domain-containing protein</fullName>
    </recommendedName>
</protein>
<dbReference type="EMBL" id="KN846958">
    <property type="protein sequence ID" value="KIW68505.1"/>
    <property type="molecule type" value="Genomic_DNA"/>
</dbReference>
<dbReference type="AlphaFoldDB" id="A0A0D2FPN7"/>
<evidence type="ECO:0000313" key="2">
    <source>
        <dbReference type="EMBL" id="KIW68505.1"/>
    </source>
</evidence>
<reference evidence="2 3" key="1">
    <citation type="submission" date="2015-01" db="EMBL/GenBank/DDBJ databases">
        <title>The Genome Sequence of Capronia semiimmersa CBS27337.</title>
        <authorList>
            <consortium name="The Broad Institute Genomics Platform"/>
            <person name="Cuomo C."/>
            <person name="de Hoog S."/>
            <person name="Gorbushina A."/>
            <person name="Stielow B."/>
            <person name="Teixiera M."/>
            <person name="Abouelleil A."/>
            <person name="Chapman S.B."/>
            <person name="Priest M."/>
            <person name="Young S.K."/>
            <person name="Wortman J."/>
            <person name="Nusbaum C."/>
            <person name="Birren B."/>
        </authorList>
    </citation>
    <scope>NUCLEOTIDE SEQUENCE [LARGE SCALE GENOMIC DNA]</scope>
    <source>
        <strain evidence="2 3">CBS 27337</strain>
    </source>
</reference>
<dbReference type="HOGENOM" id="CLU_035063_0_0_1"/>
<name>A0A0D2FPN7_9EURO</name>
<keyword evidence="3" id="KW-1185">Reference proteome</keyword>
<dbReference type="SUPFAM" id="SSF51658">
    <property type="entry name" value="Xylose isomerase-like"/>
    <property type="match status" value="1"/>
</dbReference>
<dbReference type="InterPro" id="IPR050312">
    <property type="entry name" value="IolE/XylAMocC-like"/>
</dbReference>
<dbReference type="InterPro" id="IPR036237">
    <property type="entry name" value="Xyl_isomerase-like_sf"/>
</dbReference>
<evidence type="ECO:0000313" key="3">
    <source>
        <dbReference type="Proteomes" id="UP000054266"/>
    </source>
</evidence>
<evidence type="ECO:0000259" key="1">
    <source>
        <dbReference type="Pfam" id="PF01261"/>
    </source>
</evidence>
<dbReference type="Pfam" id="PF01261">
    <property type="entry name" value="AP_endonuc_2"/>
    <property type="match status" value="1"/>
</dbReference>
<proteinExistence type="predicted"/>
<dbReference type="InterPro" id="IPR013022">
    <property type="entry name" value="Xyl_isomerase-like_TIM-brl"/>
</dbReference>
<feature type="domain" description="Xylose isomerase-like TIM barrel" evidence="1">
    <location>
        <begin position="24"/>
        <end position="327"/>
    </location>
</feature>
<accession>A0A0D2FPN7</accession>
<dbReference type="PANTHER" id="PTHR12110">
    <property type="entry name" value="HYDROXYPYRUVATE ISOMERASE"/>
    <property type="match status" value="1"/>
</dbReference>
<dbReference type="Gene3D" id="3.20.20.150">
    <property type="entry name" value="Divalent-metal-dependent TIM barrel enzymes"/>
    <property type="match status" value="1"/>
</dbReference>
<dbReference type="STRING" id="5601.A0A0D2FPN7"/>
<dbReference type="PANTHER" id="PTHR12110:SF38">
    <property type="entry name" value="DIOXYGENASE, PUTATIVE (AFU_ORTHOLOGUE AFUA_6G00240)-RELATED"/>
    <property type="match status" value="1"/>
</dbReference>